<keyword evidence="11" id="KW-0325">Glycoprotein</keyword>
<dbReference type="FunFam" id="3.90.550.50:FF:000019">
    <property type="entry name" value="Hexosyltransferase"/>
    <property type="match status" value="1"/>
</dbReference>
<dbReference type="Gene3D" id="3.90.550.50">
    <property type="match status" value="1"/>
</dbReference>
<comment type="catalytic activity">
    <reaction evidence="13">
        <text>a beta-D-Gal-(1-&gt;4)-beta-D-Glc-(1&lt;-&gt;1)-Cer(d18:1(4E)) + UDP-N-acetyl-alpha-D-glucosamine = a beta-D-GlcNAc-(1-&gt;3)-beta-D-Gal-(1-&gt;4)-beta-D-Glc-(1&lt;-&gt;1)-Cer(d18:1(4E)) + UDP + H(+)</text>
        <dbReference type="Rhea" id="RHEA:13905"/>
        <dbReference type="ChEBI" id="CHEBI:15378"/>
        <dbReference type="ChEBI" id="CHEBI:17103"/>
        <dbReference type="ChEBI" id="CHEBI:17950"/>
        <dbReference type="ChEBI" id="CHEBI:57705"/>
        <dbReference type="ChEBI" id="CHEBI:58223"/>
        <dbReference type="EC" id="2.4.1.206"/>
    </reaction>
    <physiologicalReaction direction="left-to-right" evidence="13">
        <dbReference type="Rhea" id="RHEA:13906"/>
    </physiologicalReaction>
</comment>
<dbReference type="GO" id="GO:0030148">
    <property type="term" value="P:sphingolipid biosynthetic process"/>
    <property type="evidence" value="ECO:0007669"/>
    <property type="project" value="UniProtKB-ARBA"/>
</dbReference>
<evidence type="ECO:0000256" key="11">
    <source>
        <dbReference type="ARBA" id="ARBA00023180"/>
    </source>
</evidence>
<dbReference type="PANTHER" id="PTHR11214">
    <property type="entry name" value="BETA-1,3-N-ACETYLGLUCOSAMINYLTRANSFERASE"/>
    <property type="match status" value="1"/>
</dbReference>
<keyword evidence="17" id="KW-1185">Reference proteome</keyword>
<sequence>MENNIQRCTRLEFVREEETEHRGRNSSEHKSTGASYDCSNRIHSSNWDNSLQRAMFGTLEMLNESATTMKPAVSFLPPALQPDRGTNQLKGSRDKFSRMFVNFRRFRKCQCVQLVMTCLVLSVVMVCWERLDSGSVSYIKSYSFRHLINHYASINKSFTIPRQEAHAFSNYRYLLNHPFKCSEDGGVLLLLLVKSSPENFERRQAIRSTWGNETYIRQALGATVKVVFVLGLPKPQNPDNTLRGGGGAGGVQDDLVREDGWHGDLVQQDFVDTFHNLTLKLLLQFRWAHTFCPHARFLMTADDDIFVHMPNVVSYLKDRDSKGVSDFWVGRVHRGAPPIRRKESKYYVSPEMYPWASYPDYTAGAGYVFSRDVADKIYQASLTLNASLYIDDVFMGICASAMGVSPQEHVYFSGEGKAPYHTCIFAEMMTSHGHVDDIYQLWNAATSPEVKQVTSGLLGRLYCTAVKLSLLCRPYYFNTYPCKAAFM</sequence>
<dbReference type="Proteomes" id="UP001557470">
    <property type="component" value="Unassembled WGS sequence"/>
</dbReference>
<proteinExistence type="inferred from homology"/>
<dbReference type="Pfam" id="PF01762">
    <property type="entry name" value="Galactosyl_T"/>
    <property type="match status" value="1"/>
</dbReference>
<keyword evidence="5" id="KW-0808">Transferase</keyword>
<evidence type="ECO:0000313" key="16">
    <source>
        <dbReference type="EMBL" id="KAL0966768.1"/>
    </source>
</evidence>
<dbReference type="EC" id="2.4.1.-" evidence="14"/>
<evidence type="ECO:0000256" key="1">
    <source>
        <dbReference type="ARBA" id="ARBA00004323"/>
    </source>
</evidence>
<dbReference type="AlphaFoldDB" id="A0ABD0WAJ5"/>
<evidence type="ECO:0000313" key="17">
    <source>
        <dbReference type="Proteomes" id="UP001557470"/>
    </source>
</evidence>
<comment type="subcellular location">
    <subcellularLocation>
        <location evidence="1 14">Golgi apparatus membrane</location>
        <topology evidence="1 14">Single-pass type II membrane protein</topology>
    </subcellularLocation>
</comment>
<evidence type="ECO:0000256" key="15">
    <source>
        <dbReference type="SAM" id="MobiDB-lite"/>
    </source>
</evidence>
<evidence type="ECO:0000256" key="2">
    <source>
        <dbReference type="ARBA" id="ARBA00004922"/>
    </source>
</evidence>
<evidence type="ECO:0000256" key="14">
    <source>
        <dbReference type="RuleBase" id="RU363063"/>
    </source>
</evidence>
<comment type="similarity">
    <text evidence="3 14">Belongs to the glycosyltransferase 31 family.</text>
</comment>
<evidence type="ECO:0000256" key="4">
    <source>
        <dbReference type="ARBA" id="ARBA00022676"/>
    </source>
</evidence>
<comment type="catalytic activity">
    <reaction evidence="12">
        <text>a neolactoside nLc4Cer(d18:1(4E)) + UDP-N-acetyl-alpha-D-glucosamine = a neolactoside IV(3)-beta-GlcNAc-nLc4Cer(d18:1(4E)) + UDP + H(+)</text>
        <dbReference type="Rhea" id="RHEA:23004"/>
        <dbReference type="ChEBI" id="CHEBI:15378"/>
        <dbReference type="ChEBI" id="CHEBI:17006"/>
        <dbReference type="ChEBI" id="CHEBI:57705"/>
        <dbReference type="ChEBI" id="CHEBI:58223"/>
        <dbReference type="ChEBI" id="CHEBI:142448"/>
    </reaction>
    <physiologicalReaction direction="left-to-right" evidence="12">
        <dbReference type="Rhea" id="RHEA:23005"/>
    </physiologicalReaction>
</comment>
<keyword evidence="4 14" id="KW-0328">Glycosyltransferase</keyword>
<dbReference type="GO" id="GO:0000139">
    <property type="term" value="C:Golgi membrane"/>
    <property type="evidence" value="ECO:0007669"/>
    <property type="project" value="UniProtKB-SubCell"/>
</dbReference>
<feature type="region of interest" description="Disordered" evidence="15">
    <location>
        <begin position="16"/>
        <end position="37"/>
    </location>
</feature>
<keyword evidence="6" id="KW-0812">Transmembrane</keyword>
<keyword evidence="8" id="KW-1133">Transmembrane helix</keyword>
<evidence type="ECO:0000256" key="5">
    <source>
        <dbReference type="ARBA" id="ARBA00022679"/>
    </source>
</evidence>
<feature type="compositionally biased region" description="Basic and acidic residues" evidence="15">
    <location>
        <begin position="16"/>
        <end position="31"/>
    </location>
</feature>
<name>A0ABD0WAJ5_UMBPY</name>
<evidence type="ECO:0000256" key="7">
    <source>
        <dbReference type="ARBA" id="ARBA00022968"/>
    </source>
</evidence>
<evidence type="ECO:0000256" key="6">
    <source>
        <dbReference type="ARBA" id="ARBA00022692"/>
    </source>
</evidence>
<protein>
    <recommendedName>
        <fullName evidence="14">Hexosyltransferase</fullName>
        <ecNumber evidence="14">2.4.1.-</ecNumber>
    </recommendedName>
</protein>
<accession>A0ABD0WAJ5</accession>
<dbReference type="EMBL" id="JAGEUA010000009">
    <property type="protein sequence ID" value="KAL0966768.1"/>
    <property type="molecule type" value="Genomic_DNA"/>
</dbReference>
<evidence type="ECO:0000256" key="13">
    <source>
        <dbReference type="ARBA" id="ARBA00049239"/>
    </source>
</evidence>
<evidence type="ECO:0000256" key="9">
    <source>
        <dbReference type="ARBA" id="ARBA00023034"/>
    </source>
</evidence>
<keyword evidence="9 14" id="KW-0333">Golgi apparatus</keyword>
<evidence type="ECO:0000256" key="10">
    <source>
        <dbReference type="ARBA" id="ARBA00023136"/>
    </source>
</evidence>
<organism evidence="16 17">
    <name type="scientific">Umbra pygmaea</name>
    <name type="common">Eastern mudminnow</name>
    <dbReference type="NCBI Taxonomy" id="75934"/>
    <lineage>
        <taxon>Eukaryota</taxon>
        <taxon>Metazoa</taxon>
        <taxon>Chordata</taxon>
        <taxon>Craniata</taxon>
        <taxon>Vertebrata</taxon>
        <taxon>Euteleostomi</taxon>
        <taxon>Actinopterygii</taxon>
        <taxon>Neopterygii</taxon>
        <taxon>Teleostei</taxon>
        <taxon>Protacanthopterygii</taxon>
        <taxon>Esociformes</taxon>
        <taxon>Umbridae</taxon>
        <taxon>Umbra</taxon>
    </lineage>
</organism>
<dbReference type="PANTHER" id="PTHR11214:SF21">
    <property type="entry name" value="LACTOSYLCERAMIDE 1,3-N-ACETYL-BETA-D-GLUCOSAMINYLTRANSFERASE"/>
    <property type="match status" value="1"/>
</dbReference>
<keyword evidence="7" id="KW-0735">Signal-anchor</keyword>
<dbReference type="InterPro" id="IPR002659">
    <property type="entry name" value="Glyco_trans_31"/>
</dbReference>
<reference evidence="16 17" key="1">
    <citation type="submission" date="2024-06" db="EMBL/GenBank/DDBJ databases">
        <authorList>
            <person name="Pan Q."/>
            <person name="Wen M."/>
            <person name="Jouanno E."/>
            <person name="Zahm M."/>
            <person name="Klopp C."/>
            <person name="Cabau C."/>
            <person name="Louis A."/>
            <person name="Berthelot C."/>
            <person name="Parey E."/>
            <person name="Roest Crollius H."/>
            <person name="Montfort J."/>
            <person name="Robinson-Rechavi M."/>
            <person name="Bouchez O."/>
            <person name="Lampietro C."/>
            <person name="Lopez Roques C."/>
            <person name="Donnadieu C."/>
            <person name="Postlethwait J."/>
            <person name="Bobe J."/>
            <person name="Verreycken H."/>
            <person name="Guiguen Y."/>
        </authorList>
    </citation>
    <scope>NUCLEOTIDE SEQUENCE [LARGE SCALE GENOMIC DNA]</scope>
    <source>
        <strain evidence="16">Up_M1</strain>
        <tissue evidence="16">Testis</tissue>
    </source>
</reference>
<comment type="pathway">
    <text evidence="2">Protein modification; protein glycosylation.</text>
</comment>
<comment type="caution">
    <text evidence="16">The sequence shown here is derived from an EMBL/GenBank/DDBJ whole genome shotgun (WGS) entry which is preliminary data.</text>
</comment>
<gene>
    <name evidence="16" type="ORF">UPYG_G00299900</name>
</gene>
<evidence type="ECO:0000256" key="3">
    <source>
        <dbReference type="ARBA" id="ARBA00008661"/>
    </source>
</evidence>
<dbReference type="GO" id="GO:0047256">
    <property type="term" value="F:lactosylceramide 1,3-N-acetyl-beta-D-glucosaminyltransferase activity"/>
    <property type="evidence" value="ECO:0007669"/>
    <property type="project" value="UniProtKB-EC"/>
</dbReference>
<keyword evidence="10" id="KW-0472">Membrane</keyword>
<evidence type="ECO:0000256" key="12">
    <source>
        <dbReference type="ARBA" id="ARBA00048750"/>
    </source>
</evidence>
<evidence type="ECO:0000256" key="8">
    <source>
        <dbReference type="ARBA" id="ARBA00022989"/>
    </source>
</evidence>